<proteinExistence type="predicted"/>
<dbReference type="Proteomes" id="UP001271007">
    <property type="component" value="Unassembled WGS sequence"/>
</dbReference>
<keyword evidence="1" id="KW-0812">Transmembrane</keyword>
<comment type="caution">
    <text evidence="2">The sequence shown here is derived from an EMBL/GenBank/DDBJ whole genome shotgun (WGS) entry which is preliminary data.</text>
</comment>
<protein>
    <submittedName>
        <fullName evidence="2">Uncharacterized protein</fullName>
    </submittedName>
</protein>
<gene>
    <name evidence="2" type="ORF">LTR09_003030</name>
</gene>
<feature type="transmembrane region" description="Helical" evidence="1">
    <location>
        <begin position="206"/>
        <end position="229"/>
    </location>
</feature>
<organism evidence="2 3">
    <name type="scientific">Extremus antarcticus</name>
    <dbReference type="NCBI Taxonomy" id="702011"/>
    <lineage>
        <taxon>Eukaryota</taxon>
        <taxon>Fungi</taxon>
        <taxon>Dikarya</taxon>
        <taxon>Ascomycota</taxon>
        <taxon>Pezizomycotina</taxon>
        <taxon>Dothideomycetes</taxon>
        <taxon>Dothideomycetidae</taxon>
        <taxon>Mycosphaerellales</taxon>
        <taxon>Extremaceae</taxon>
        <taxon>Extremus</taxon>
    </lineage>
</organism>
<evidence type="ECO:0000256" key="1">
    <source>
        <dbReference type="SAM" id="Phobius"/>
    </source>
</evidence>
<evidence type="ECO:0000313" key="2">
    <source>
        <dbReference type="EMBL" id="KAK3055796.1"/>
    </source>
</evidence>
<keyword evidence="1" id="KW-0472">Membrane</keyword>
<reference evidence="2" key="1">
    <citation type="submission" date="2023-04" db="EMBL/GenBank/DDBJ databases">
        <title>Black Yeasts Isolated from many extreme environments.</title>
        <authorList>
            <person name="Coleine C."/>
            <person name="Stajich J.E."/>
            <person name="Selbmann L."/>
        </authorList>
    </citation>
    <scope>NUCLEOTIDE SEQUENCE</scope>
    <source>
        <strain evidence="2">CCFEE 5312</strain>
    </source>
</reference>
<accession>A0AAJ0GE55</accession>
<keyword evidence="3" id="KW-1185">Reference proteome</keyword>
<dbReference type="EMBL" id="JAWDJX010000007">
    <property type="protein sequence ID" value="KAK3055796.1"/>
    <property type="molecule type" value="Genomic_DNA"/>
</dbReference>
<evidence type="ECO:0000313" key="3">
    <source>
        <dbReference type="Proteomes" id="UP001271007"/>
    </source>
</evidence>
<sequence>MAEGRRHVEFPEAAALEAARPFAVHQWPGERNPGRHDVDETQIPASAFLDRFTSALLHSEGDMADSEVPSDIEAAAFEPEYTYPMAMLDGLPDLPSEHDLCFLQSSFANTFQRHVFINSLRIEDLTLESAPPYLQLSFSCLAAVFVPAPGTSDHPANASADIFLCGLNLWSVMLELDNSQARLLDAVLAVSPSSCTFMTIRNVDKLLGYFLVYLRYAFGGSALVSYMLLLDIVQAIHYNTVPNYSINEFYIKMPSSNSSFRTLYKSLLHGRPLPEDVRSREDGLLLLTALLADIVSTQRGQLSDDQDISDGGARNPYAPLTSHSEYTRMKSTIQAALSRWARHFASTGSDLMALYHFAEMLLLFPQTSELPWLAGYASAQDPFFQQVKYNVPEKAASHAWQVLDAASECMSDDNRRLSIWLPVAVYLSALVVWKKLQVNGSKEGVRGSMRMLTMFANELVRLPWPCCVEMAATLHKLVKG</sequence>
<dbReference type="AlphaFoldDB" id="A0AAJ0GE55"/>
<keyword evidence="1" id="KW-1133">Transmembrane helix</keyword>
<name>A0AAJ0GE55_9PEZI</name>